<dbReference type="GeneID" id="37628701"/>
<reference evidence="2" key="1">
    <citation type="journal article" date="2009" name="Virology">
        <title>Beet soil-borne mosaic virus RNA-3 is replicated and encapsidated in the presence of BNYVV RNA-1 and -2 and allows long distance movement in Beta macrocarpa.</title>
        <authorList>
            <person name="Ratti C."/>
            <person name="Hleibieh K."/>
            <person name="Bianchi L."/>
            <person name="Schirmer A."/>
            <person name="Autonell C.R."/>
            <person name="Gilmer D."/>
        </authorList>
    </citation>
    <scope>NUCLEOTIDE SEQUENCE [LARGE SCALE GENOMIC DNA]</scope>
</reference>
<sequence length="283" mass="32415">MADVEICRCQDSQEPLLNVTGYDLTSRVMFERIDIGPLGVLCNIGVLFHMSVIRRRDIFPWLNKITSINVSVDVPVSSVSRVGQCRVVVFTCDRVGAFHVWQVIPGCFIGAPCYNGVNVVHDELVDVAIDNELAVFSCVFSRAYDPMDLRILFLYSEDCYGWSDVTIDVDQYTLPSNENGCAYCSGICFYSDPRRYCGRPFRDPSTPPCFRFIMVNDELFNNVATQRFVRGLVGADGFEQDNRTISKNGWRRFCYNLWCHDYGDVIHCTLARYMLFCFEQDFQ</sequence>
<organism evidence="1 2">
    <name type="scientific">Beet soil-borne mosaic virus</name>
    <dbReference type="NCBI Taxonomy" id="76343"/>
    <lineage>
        <taxon>Viruses</taxon>
        <taxon>Riboviria</taxon>
        <taxon>Orthornavirae</taxon>
        <taxon>Kitrinoviricota</taxon>
        <taxon>Alsuviricetes</taxon>
        <taxon>Hepelivirales</taxon>
        <taxon>Benyviridae</taxon>
        <taxon>Benyvirus</taxon>
        <taxon>Benyvirus solibetae</taxon>
    </lineage>
</organism>
<name>B7U2G1_9VIRU</name>
<dbReference type="KEGG" id="vg:37628701"/>
<dbReference type="RefSeq" id="YP_009513208.1">
    <property type="nucleotide sequence ID" value="NC_039227.1"/>
</dbReference>
<dbReference type="InterPro" id="IPR007004">
    <property type="entry name" value="BNYVV_p31"/>
</dbReference>
<dbReference type="OrthoDB" id="31304at10239"/>
<keyword evidence="2" id="KW-1185">Reference proteome</keyword>
<dbReference type="EMBL" id="FJ424610">
    <property type="protein sequence ID" value="ACJ60504.2"/>
    <property type="molecule type" value="Genomic_RNA"/>
</dbReference>
<accession>B7U2G1</accession>
<protein>
    <submittedName>
        <fullName evidence="1">32 kDa protein</fullName>
    </submittedName>
</protein>
<proteinExistence type="predicted"/>
<dbReference type="Pfam" id="PF04920">
    <property type="entry name" value="BNYVV_p31"/>
    <property type="match status" value="1"/>
</dbReference>
<evidence type="ECO:0000313" key="2">
    <source>
        <dbReference type="Proteomes" id="UP000235077"/>
    </source>
</evidence>
<evidence type="ECO:0000313" key="1">
    <source>
        <dbReference type="EMBL" id="ACJ60504.2"/>
    </source>
</evidence>
<dbReference type="Proteomes" id="UP000235077">
    <property type="component" value="Genome"/>
</dbReference>